<protein>
    <submittedName>
        <fullName evidence="1">Helix-turn-helix domain-containing protein</fullName>
    </submittedName>
</protein>
<comment type="caution">
    <text evidence="1">The sequence shown here is derived from an EMBL/GenBank/DDBJ whole genome shotgun (WGS) entry which is preliminary data.</text>
</comment>
<dbReference type="AlphaFoldDB" id="A0AAE4TTM2"/>
<dbReference type="Proteomes" id="UP001186118">
    <property type="component" value="Unassembled WGS sequence"/>
</dbReference>
<organism evidence="1 2">
    <name type="scientific">Streptococcus canis</name>
    <dbReference type="NCBI Taxonomy" id="1329"/>
    <lineage>
        <taxon>Bacteria</taxon>
        <taxon>Bacillati</taxon>
        <taxon>Bacillota</taxon>
        <taxon>Bacilli</taxon>
        <taxon>Lactobacillales</taxon>
        <taxon>Streptococcaceae</taxon>
        <taxon>Streptococcus</taxon>
    </lineage>
</organism>
<proteinExistence type="predicted"/>
<gene>
    <name evidence="1" type="ORF">KB584_12130</name>
</gene>
<sequence>RKFCGHPCYVEHRFRKGVVHDNSTQHGN</sequence>
<accession>A0AAE4TTM2</accession>
<reference evidence="1" key="1">
    <citation type="submission" date="2021-04" db="EMBL/GenBank/DDBJ databases">
        <title>Draft genomes of 20 S. canis strains.</title>
        <authorList>
            <person name="Pagnossin D."/>
            <person name="Weir W."/>
            <person name="Smith A."/>
            <person name="Ure R."/>
            <person name="Oravcova K."/>
        </authorList>
    </citation>
    <scope>NUCLEOTIDE SEQUENCE</scope>
    <source>
        <strain evidence="1">284</strain>
    </source>
</reference>
<evidence type="ECO:0000313" key="2">
    <source>
        <dbReference type="Proteomes" id="UP001186118"/>
    </source>
</evidence>
<name>A0AAE4TTM2_STRCB</name>
<feature type="non-terminal residue" evidence="1">
    <location>
        <position position="1"/>
    </location>
</feature>
<dbReference type="EMBL" id="JAGQEX010000073">
    <property type="protein sequence ID" value="MDV5978137.1"/>
    <property type="molecule type" value="Genomic_DNA"/>
</dbReference>
<evidence type="ECO:0000313" key="1">
    <source>
        <dbReference type="EMBL" id="MDV5978137.1"/>
    </source>
</evidence>